<comment type="caution">
    <text evidence="1">The sequence shown here is derived from an EMBL/GenBank/DDBJ whole genome shotgun (WGS) entry which is preliminary data.</text>
</comment>
<keyword evidence="2" id="KW-1185">Reference proteome</keyword>
<proteinExistence type="predicted"/>
<gene>
    <name evidence="1" type="ORF">BGE01nite_45550</name>
</gene>
<accession>A0A512MEU6</accession>
<organism evidence="1 2">
    <name type="scientific">Brevifollis gellanilyticus</name>
    <dbReference type="NCBI Taxonomy" id="748831"/>
    <lineage>
        <taxon>Bacteria</taxon>
        <taxon>Pseudomonadati</taxon>
        <taxon>Verrucomicrobiota</taxon>
        <taxon>Verrucomicrobiia</taxon>
        <taxon>Verrucomicrobiales</taxon>
        <taxon>Verrucomicrobiaceae</taxon>
    </lineage>
</organism>
<evidence type="ECO:0000313" key="1">
    <source>
        <dbReference type="EMBL" id="GEP45264.1"/>
    </source>
</evidence>
<protein>
    <submittedName>
        <fullName evidence="1">Uncharacterized protein</fullName>
    </submittedName>
</protein>
<dbReference type="EMBL" id="BKAG01000045">
    <property type="protein sequence ID" value="GEP45264.1"/>
    <property type="molecule type" value="Genomic_DNA"/>
</dbReference>
<dbReference type="AlphaFoldDB" id="A0A512MEU6"/>
<reference evidence="1 2" key="1">
    <citation type="submission" date="2019-07" db="EMBL/GenBank/DDBJ databases">
        <title>Whole genome shotgun sequence of Brevifollis gellanilyticus NBRC 108608.</title>
        <authorList>
            <person name="Hosoyama A."/>
            <person name="Uohara A."/>
            <person name="Ohji S."/>
            <person name="Ichikawa N."/>
        </authorList>
    </citation>
    <scope>NUCLEOTIDE SEQUENCE [LARGE SCALE GENOMIC DNA]</scope>
    <source>
        <strain evidence="1 2">NBRC 108608</strain>
    </source>
</reference>
<sequence length="78" mass="8770">MEKKSLPIMYGLPDFNERTRARGAATGKRFPHAGIPLEGGCLVDAKNPKEALMLVCAECQRELREWNEAYDKEHGAPR</sequence>
<name>A0A512MEU6_9BACT</name>
<dbReference type="Proteomes" id="UP000321577">
    <property type="component" value="Unassembled WGS sequence"/>
</dbReference>
<evidence type="ECO:0000313" key="2">
    <source>
        <dbReference type="Proteomes" id="UP000321577"/>
    </source>
</evidence>